<dbReference type="InterPro" id="IPR036163">
    <property type="entry name" value="HMA_dom_sf"/>
</dbReference>
<dbReference type="InterPro" id="IPR006122">
    <property type="entry name" value="HMA_Cu_ion-bd"/>
</dbReference>
<dbReference type="PROSITE" id="PS50846">
    <property type="entry name" value="HMA_2"/>
    <property type="match status" value="1"/>
</dbReference>
<proteinExistence type="predicted"/>
<comment type="caution">
    <text evidence="8">The sequence shown here is derived from an EMBL/GenBank/DDBJ whole genome shotgun (WGS) entry which is preliminary data.</text>
</comment>
<dbReference type="PANTHER" id="PTHR46594:SF4">
    <property type="entry name" value="P-TYPE CATION-TRANSPORTING ATPASE"/>
    <property type="match status" value="1"/>
</dbReference>
<dbReference type="FunFam" id="3.30.70.100:FF:000005">
    <property type="entry name" value="Copper-exporting P-type ATPase A"/>
    <property type="match status" value="1"/>
</dbReference>
<keyword evidence="9" id="KW-1185">Reference proteome</keyword>
<dbReference type="OrthoDB" id="9813965at2"/>
<keyword evidence="4" id="KW-0479">Metal-binding</keyword>
<dbReference type="SUPFAM" id="SSF55008">
    <property type="entry name" value="HMA, heavy metal-associated domain"/>
    <property type="match status" value="1"/>
</dbReference>
<keyword evidence="3" id="KW-0963">Cytoplasm</keyword>
<dbReference type="PRINTS" id="PR00946">
    <property type="entry name" value="HGSCAVENGER"/>
</dbReference>
<protein>
    <recommendedName>
        <fullName evidence="2">Copper chaperone CopZ</fullName>
    </recommendedName>
</protein>
<gene>
    <name evidence="8" type="primary">copZ</name>
    <name evidence="8" type="ORF">FCL54_08940</name>
</gene>
<sequence length="74" mass="8146">MKGDIKMEQTTLNVKGMTCAHCETAVRTALLELEGVTAVEVHLQDGKVNVSYEEGQVSKEKMTEAVEDQGYDVE</sequence>
<dbReference type="InterPro" id="IPR017969">
    <property type="entry name" value="Heavy-metal-associated_CS"/>
</dbReference>
<dbReference type="GO" id="GO:0005737">
    <property type="term" value="C:cytoplasm"/>
    <property type="evidence" value="ECO:0007669"/>
    <property type="project" value="UniProtKB-SubCell"/>
</dbReference>
<evidence type="ECO:0000256" key="1">
    <source>
        <dbReference type="ARBA" id="ARBA00004496"/>
    </source>
</evidence>
<dbReference type="PROSITE" id="PS01047">
    <property type="entry name" value="HMA_1"/>
    <property type="match status" value="1"/>
</dbReference>
<dbReference type="InterPro" id="IPR001802">
    <property type="entry name" value="MerP/CopZ"/>
</dbReference>
<dbReference type="CDD" id="cd00371">
    <property type="entry name" value="HMA"/>
    <property type="match status" value="1"/>
</dbReference>
<reference evidence="8 9" key="1">
    <citation type="submission" date="2019-04" db="EMBL/GenBank/DDBJ databases">
        <title>Bacillus caeni sp. nov., a bacterium isolated from mangrove sediment.</title>
        <authorList>
            <person name="Huang H."/>
            <person name="Mo K."/>
            <person name="Hu Y."/>
        </authorList>
    </citation>
    <scope>NUCLEOTIDE SEQUENCE [LARGE SCALE GENOMIC DNA]</scope>
    <source>
        <strain evidence="8 9">HB172195</strain>
    </source>
</reference>
<dbReference type="NCBIfam" id="NF033795">
    <property type="entry name" value="chaper_CopZ_Bs"/>
    <property type="match status" value="1"/>
</dbReference>
<dbReference type="PANTHER" id="PTHR46594">
    <property type="entry name" value="P-TYPE CATION-TRANSPORTING ATPASE"/>
    <property type="match status" value="1"/>
</dbReference>
<evidence type="ECO:0000256" key="5">
    <source>
        <dbReference type="ARBA" id="ARBA00023008"/>
    </source>
</evidence>
<keyword evidence="6" id="KW-0143">Chaperone</keyword>
<dbReference type="EMBL" id="SWLG01000005">
    <property type="protein sequence ID" value="TLS37932.1"/>
    <property type="molecule type" value="Genomic_DNA"/>
</dbReference>
<feature type="domain" description="HMA" evidence="7">
    <location>
        <begin position="8"/>
        <end position="74"/>
    </location>
</feature>
<name>A0A5R9F2N4_9BACL</name>
<organism evidence="8 9">
    <name type="scientific">Exobacillus caeni</name>
    <dbReference type="NCBI Taxonomy" id="2574798"/>
    <lineage>
        <taxon>Bacteria</taxon>
        <taxon>Bacillati</taxon>
        <taxon>Bacillota</taxon>
        <taxon>Bacilli</taxon>
        <taxon>Bacillales</taxon>
        <taxon>Guptibacillaceae</taxon>
        <taxon>Exobacillus</taxon>
    </lineage>
</organism>
<evidence type="ECO:0000256" key="3">
    <source>
        <dbReference type="ARBA" id="ARBA00022490"/>
    </source>
</evidence>
<dbReference type="AlphaFoldDB" id="A0A5R9F2N4"/>
<evidence type="ECO:0000256" key="4">
    <source>
        <dbReference type="ARBA" id="ARBA00022723"/>
    </source>
</evidence>
<dbReference type="Proteomes" id="UP000308230">
    <property type="component" value="Unassembled WGS sequence"/>
</dbReference>
<dbReference type="GO" id="GO:0005507">
    <property type="term" value="F:copper ion binding"/>
    <property type="evidence" value="ECO:0007669"/>
    <property type="project" value="InterPro"/>
</dbReference>
<dbReference type="InterPro" id="IPR049740">
    <property type="entry name" value="CopZ"/>
</dbReference>
<dbReference type="NCBIfam" id="TIGR00003">
    <property type="entry name" value="copper ion binding protein"/>
    <property type="match status" value="1"/>
</dbReference>
<evidence type="ECO:0000259" key="7">
    <source>
        <dbReference type="PROSITE" id="PS50846"/>
    </source>
</evidence>
<dbReference type="InterPro" id="IPR006121">
    <property type="entry name" value="HMA_dom"/>
</dbReference>
<accession>A0A5R9F2N4</accession>
<evidence type="ECO:0000313" key="8">
    <source>
        <dbReference type="EMBL" id="TLS37932.1"/>
    </source>
</evidence>
<keyword evidence="5" id="KW-0186">Copper</keyword>
<comment type="subcellular location">
    <subcellularLocation>
        <location evidence="1">Cytoplasm</location>
    </subcellularLocation>
</comment>
<dbReference type="Pfam" id="PF00403">
    <property type="entry name" value="HMA"/>
    <property type="match status" value="1"/>
</dbReference>
<dbReference type="Gene3D" id="3.30.70.100">
    <property type="match status" value="1"/>
</dbReference>
<evidence type="ECO:0000256" key="2">
    <source>
        <dbReference type="ARBA" id="ARBA00015313"/>
    </source>
</evidence>
<evidence type="ECO:0000313" key="9">
    <source>
        <dbReference type="Proteomes" id="UP000308230"/>
    </source>
</evidence>
<evidence type="ECO:0000256" key="6">
    <source>
        <dbReference type="ARBA" id="ARBA00023186"/>
    </source>
</evidence>